<feature type="transmembrane region" description="Helical" evidence="1">
    <location>
        <begin position="180"/>
        <end position="197"/>
    </location>
</feature>
<sequence>MTEVLNSEWLKLRSVRSTTYVLLAITACLLGGALVSYLMTADWDTSPPELQQQFGSADPSAMVVPFTQFCLGVLGAMAITTEYGSGMIRTALVSVPQRKAYLLAKAVVVAGASLLIGLATTLVAYETGELITGDRPEPISAYAAFGDAVPTLLANTASLVLMGLLGLGLGFVLRSTAGALVTLCALLFVLPSLTLILPEPWNGRVYSVMLPSLAPQLSGEMSGTPLSPLQAGLVMLAYLVVALGAGALTLLRRDA</sequence>
<keyword evidence="1" id="KW-1133">Transmembrane helix</keyword>
<evidence type="ECO:0000256" key="1">
    <source>
        <dbReference type="SAM" id="Phobius"/>
    </source>
</evidence>
<feature type="transmembrane region" description="Helical" evidence="1">
    <location>
        <begin position="20"/>
        <end position="40"/>
    </location>
</feature>
<proteinExistence type="predicted"/>
<dbReference type="RefSeq" id="WP_141982920.1">
    <property type="nucleotide sequence ID" value="NZ_VFPP01000001.1"/>
</dbReference>
<dbReference type="Pfam" id="PF12730">
    <property type="entry name" value="ABC2_membrane_4"/>
    <property type="match status" value="1"/>
</dbReference>
<keyword evidence="3" id="KW-1185">Reference proteome</keyword>
<gene>
    <name evidence="2" type="ORF">FHX81_7237</name>
</gene>
<feature type="transmembrane region" description="Helical" evidence="1">
    <location>
        <begin position="231"/>
        <end position="251"/>
    </location>
</feature>
<accession>A0A543JPL9</accession>
<protein>
    <submittedName>
        <fullName evidence="2">ABC-2 family transporter</fullName>
    </submittedName>
</protein>
<evidence type="ECO:0000313" key="2">
    <source>
        <dbReference type="EMBL" id="TQM84780.1"/>
    </source>
</evidence>
<keyword evidence="1" id="KW-0812">Transmembrane</keyword>
<reference evidence="2 3" key="1">
    <citation type="submission" date="2019-06" db="EMBL/GenBank/DDBJ databases">
        <title>Sequencing the genomes of 1000 actinobacteria strains.</title>
        <authorList>
            <person name="Klenk H.-P."/>
        </authorList>
    </citation>
    <scope>NUCLEOTIDE SEQUENCE [LARGE SCALE GENOMIC DNA]</scope>
    <source>
        <strain evidence="2 3">DSM 45456</strain>
    </source>
</reference>
<feature type="transmembrane region" description="Helical" evidence="1">
    <location>
        <begin position="60"/>
        <end position="79"/>
    </location>
</feature>
<name>A0A543JPL9_9PSEU</name>
<dbReference type="EMBL" id="VFPP01000001">
    <property type="protein sequence ID" value="TQM84780.1"/>
    <property type="molecule type" value="Genomic_DNA"/>
</dbReference>
<organism evidence="2 3">
    <name type="scientific">Saccharothrix saharensis</name>
    <dbReference type="NCBI Taxonomy" id="571190"/>
    <lineage>
        <taxon>Bacteria</taxon>
        <taxon>Bacillati</taxon>
        <taxon>Actinomycetota</taxon>
        <taxon>Actinomycetes</taxon>
        <taxon>Pseudonocardiales</taxon>
        <taxon>Pseudonocardiaceae</taxon>
        <taxon>Saccharothrix</taxon>
    </lineage>
</organism>
<comment type="caution">
    <text evidence="2">The sequence shown here is derived from an EMBL/GenBank/DDBJ whole genome shotgun (WGS) entry which is preliminary data.</text>
</comment>
<dbReference type="OrthoDB" id="5188656at2"/>
<evidence type="ECO:0000313" key="3">
    <source>
        <dbReference type="Proteomes" id="UP000316628"/>
    </source>
</evidence>
<feature type="transmembrane region" description="Helical" evidence="1">
    <location>
        <begin position="100"/>
        <end position="125"/>
    </location>
</feature>
<keyword evidence="1" id="KW-0472">Membrane</keyword>
<dbReference type="AlphaFoldDB" id="A0A543JPL9"/>
<dbReference type="Proteomes" id="UP000316628">
    <property type="component" value="Unassembled WGS sequence"/>
</dbReference>
<feature type="transmembrane region" description="Helical" evidence="1">
    <location>
        <begin position="152"/>
        <end position="173"/>
    </location>
</feature>